<protein>
    <submittedName>
        <fullName evidence="2">Uncharacterized protein</fullName>
    </submittedName>
</protein>
<name>A0A3D9XW71_PARVE</name>
<feature type="transmembrane region" description="Helical" evidence="1">
    <location>
        <begin position="83"/>
        <end position="110"/>
    </location>
</feature>
<evidence type="ECO:0000313" key="3">
    <source>
        <dbReference type="Proteomes" id="UP000256941"/>
    </source>
</evidence>
<dbReference type="AlphaFoldDB" id="A0A3D9XW71"/>
<organism evidence="2 3">
    <name type="scientific">Paracoccus versutus</name>
    <name type="common">Thiobacillus versutus</name>
    <dbReference type="NCBI Taxonomy" id="34007"/>
    <lineage>
        <taxon>Bacteria</taxon>
        <taxon>Pseudomonadati</taxon>
        <taxon>Pseudomonadota</taxon>
        <taxon>Alphaproteobacteria</taxon>
        <taxon>Rhodobacterales</taxon>
        <taxon>Paracoccaceae</taxon>
        <taxon>Paracoccus</taxon>
    </lineage>
</organism>
<sequence length="151" mass="16076">MQSSLDSSEPPRTIEEAIELCQSSPTLRKIKAYLDSTNLSADLKALLYDVAGFTIKIGEAVVAIGRRIFGMAMWLVDNMPNTLLGVAVALAVTTLVGAIPMVGAGLALLLNKLLLLIGVTAGAIEDIRQHAMKDAMDRFAAQFAVFSTVQV</sequence>
<keyword evidence="1" id="KW-0812">Transmembrane</keyword>
<gene>
    <name evidence="2" type="ORF">BDD41_0958</name>
</gene>
<evidence type="ECO:0000313" key="2">
    <source>
        <dbReference type="EMBL" id="REF72482.1"/>
    </source>
</evidence>
<keyword evidence="1" id="KW-1133">Transmembrane helix</keyword>
<dbReference type="RefSeq" id="WP_116220922.1">
    <property type="nucleotide sequence ID" value="NZ_CP038196.1"/>
</dbReference>
<keyword evidence="1" id="KW-0472">Membrane</keyword>
<dbReference type="Proteomes" id="UP000256941">
    <property type="component" value="Unassembled WGS sequence"/>
</dbReference>
<accession>A0A3D9XW71</accession>
<dbReference type="EMBL" id="QTUJ01000001">
    <property type="protein sequence ID" value="REF72482.1"/>
    <property type="molecule type" value="Genomic_DNA"/>
</dbReference>
<evidence type="ECO:0000256" key="1">
    <source>
        <dbReference type="SAM" id="Phobius"/>
    </source>
</evidence>
<reference evidence="2 3" key="1">
    <citation type="submission" date="2018-08" db="EMBL/GenBank/DDBJ databases">
        <title>Genomic Encyclopedia of Archaeal and Bacterial Type Strains, Phase II (KMG-II): from individual species to whole genera.</title>
        <authorList>
            <person name="Goeker M."/>
        </authorList>
    </citation>
    <scope>NUCLEOTIDE SEQUENCE [LARGE SCALE GENOMIC DNA]</scope>
    <source>
        <strain evidence="2 3">DSM 17099</strain>
    </source>
</reference>
<proteinExistence type="predicted"/>
<comment type="caution">
    <text evidence="2">The sequence shown here is derived from an EMBL/GenBank/DDBJ whole genome shotgun (WGS) entry which is preliminary data.</text>
</comment>